<evidence type="ECO:0000256" key="2">
    <source>
        <dbReference type="SAM" id="MobiDB-lite"/>
    </source>
</evidence>
<reference evidence="3" key="1">
    <citation type="journal article" date="2020" name="Stud. Mycol.">
        <title>101 Dothideomycetes genomes: a test case for predicting lifestyles and emergence of pathogens.</title>
        <authorList>
            <person name="Haridas S."/>
            <person name="Albert R."/>
            <person name="Binder M."/>
            <person name="Bloem J."/>
            <person name="Labutti K."/>
            <person name="Salamov A."/>
            <person name="Andreopoulos B."/>
            <person name="Baker S."/>
            <person name="Barry K."/>
            <person name="Bills G."/>
            <person name="Bluhm B."/>
            <person name="Cannon C."/>
            <person name="Castanera R."/>
            <person name="Culley D."/>
            <person name="Daum C."/>
            <person name="Ezra D."/>
            <person name="Gonzalez J."/>
            <person name="Henrissat B."/>
            <person name="Kuo A."/>
            <person name="Liang C."/>
            <person name="Lipzen A."/>
            <person name="Lutzoni F."/>
            <person name="Magnuson J."/>
            <person name="Mondo S."/>
            <person name="Nolan M."/>
            <person name="Ohm R."/>
            <person name="Pangilinan J."/>
            <person name="Park H.-J."/>
            <person name="Ramirez L."/>
            <person name="Alfaro M."/>
            <person name="Sun H."/>
            <person name="Tritt A."/>
            <person name="Yoshinaga Y."/>
            <person name="Zwiers L.-H."/>
            <person name="Turgeon B."/>
            <person name="Goodwin S."/>
            <person name="Spatafora J."/>
            <person name="Crous P."/>
            <person name="Grigoriev I."/>
        </authorList>
    </citation>
    <scope>NUCLEOTIDE SEQUENCE</scope>
    <source>
        <strain evidence="3">HMLAC05119</strain>
    </source>
</reference>
<feature type="coiled-coil region" evidence="1">
    <location>
        <begin position="114"/>
        <end position="148"/>
    </location>
</feature>
<dbReference type="EMBL" id="ML979133">
    <property type="protein sequence ID" value="KAF1919242.1"/>
    <property type="molecule type" value="Genomic_DNA"/>
</dbReference>
<organism evidence="3 4">
    <name type="scientific">Ampelomyces quisqualis</name>
    <name type="common">Powdery mildew agent</name>
    <dbReference type="NCBI Taxonomy" id="50730"/>
    <lineage>
        <taxon>Eukaryota</taxon>
        <taxon>Fungi</taxon>
        <taxon>Dikarya</taxon>
        <taxon>Ascomycota</taxon>
        <taxon>Pezizomycotina</taxon>
        <taxon>Dothideomycetes</taxon>
        <taxon>Pleosporomycetidae</taxon>
        <taxon>Pleosporales</taxon>
        <taxon>Pleosporineae</taxon>
        <taxon>Phaeosphaeriaceae</taxon>
        <taxon>Ampelomyces</taxon>
    </lineage>
</organism>
<accession>A0A6A5QUZ7</accession>
<gene>
    <name evidence="3" type="ORF">BDU57DRAFT_568584</name>
</gene>
<keyword evidence="1" id="KW-0175">Coiled coil</keyword>
<dbReference type="Gene3D" id="1.20.5.340">
    <property type="match status" value="1"/>
</dbReference>
<dbReference type="OrthoDB" id="3796147at2759"/>
<keyword evidence="4" id="KW-1185">Reference proteome</keyword>
<feature type="region of interest" description="Disordered" evidence="2">
    <location>
        <begin position="1"/>
        <end position="24"/>
    </location>
</feature>
<evidence type="ECO:0000256" key="1">
    <source>
        <dbReference type="SAM" id="Coils"/>
    </source>
</evidence>
<protein>
    <submittedName>
        <fullName evidence="3">Uncharacterized protein</fullName>
    </submittedName>
</protein>
<dbReference type="Proteomes" id="UP000800096">
    <property type="component" value="Unassembled WGS sequence"/>
</dbReference>
<evidence type="ECO:0000313" key="3">
    <source>
        <dbReference type="EMBL" id="KAF1919242.1"/>
    </source>
</evidence>
<dbReference type="AlphaFoldDB" id="A0A6A5QUZ7"/>
<evidence type="ECO:0000313" key="4">
    <source>
        <dbReference type="Proteomes" id="UP000800096"/>
    </source>
</evidence>
<name>A0A6A5QUZ7_AMPQU</name>
<feature type="compositionally biased region" description="Basic and acidic residues" evidence="2">
    <location>
        <begin position="1"/>
        <end position="12"/>
    </location>
</feature>
<proteinExistence type="predicted"/>
<sequence length="400" mass="45731">MSMRSGDADAIRARKVSGEGMTGSESNELLKTQIRLALAEKRIVDMKREWVRESERATAAERRVSELAAAKRSVDSAEMVELRRKMEQAISEKDVALLLLSDSERNAESTPQDMGRLITELRDAQSTIEQLMKDLEEARSVITSVDQATVNQLHKTLTARDVRIKQLVKKYDDFTSEHFKLLKQANKDGEELEVLQERNKIQDRELKELRARFACIETNRDWFKKENTRLSTETNTHRANITKLNAQVTNLHNAPKDDVAKLKAQVLSLTSENKPNRTRISVLQKKINMLNYDIGFFITHLDLANADCRIFTCRHDNYKNIPKGQASAHKHDAGTIATEYFNDWKKDPEFIKEYKDARVGLVDHHRQHERAGEGRAEAASSIKSTLENIDRSRGVKISYG</sequence>